<dbReference type="SUPFAM" id="SSF51905">
    <property type="entry name" value="FAD/NAD(P)-binding domain"/>
    <property type="match status" value="1"/>
</dbReference>
<keyword evidence="3" id="KW-0560">Oxidoreductase</keyword>
<evidence type="ECO:0000313" key="5">
    <source>
        <dbReference type="EMBL" id="KAL2796064.1"/>
    </source>
</evidence>
<comment type="caution">
    <text evidence="5">The sequence shown here is derived from an EMBL/GenBank/DDBJ whole genome shotgun (WGS) entry which is preliminary data.</text>
</comment>
<dbReference type="PANTHER" id="PTHR46720:SF3">
    <property type="entry name" value="FAD-BINDING DOMAIN-CONTAINING PROTEIN-RELATED"/>
    <property type="match status" value="1"/>
</dbReference>
<accession>A0ABR4GBN1</accession>
<dbReference type="Pfam" id="PF01494">
    <property type="entry name" value="FAD_binding_3"/>
    <property type="match status" value="1"/>
</dbReference>
<proteinExistence type="predicted"/>
<evidence type="ECO:0000256" key="1">
    <source>
        <dbReference type="ARBA" id="ARBA00022630"/>
    </source>
</evidence>
<dbReference type="SUPFAM" id="SSF54373">
    <property type="entry name" value="FAD-linked reductases, C-terminal domain"/>
    <property type="match status" value="1"/>
</dbReference>
<dbReference type="PRINTS" id="PR00420">
    <property type="entry name" value="RNGMNOXGNASE"/>
</dbReference>
<dbReference type="Proteomes" id="UP001610563">
    <property type="component" value="Unassembled WGS sequence"/>
</dbReference>
<gene>
    <name evidence="5" type="ORF">BJX66DRAFT_350060</name>
</gene>
<dbReference type="Gene3D" id="3.50.50.60">
    <property type="entry name" value="FAD/NAD(P)-binding domain"/>
    <property type="match status" value="1"/>
</dbReference>
<name>A0ABR4GBN1_9EURO</name>
<feature type="domain" description="FAD-binding" evidence="4">
    <location>
        <begin position="6"/>
        <end position="356"/>
    </location>
</feature>
<evidence type="ECO:0000259" key="4">
    <source>
        <dbReference type="Pfam" id="PF01494"/>
    </source>
</evidence>
<keyword evidence="2" id="KW-0274">FAD</keyword>
<protein>
    <recommendedName>
        <fullName evidence="4">FAD-binding domain-containing protein</fullName>
    </recommendedName>
</protein>
<keyword evidence="1" id="KW-0285">Flavoprotein</keyword>
<dbReference type="InterPro" id="IPR002938">
    <property type="entry name" value="FAD-bd"/>
</dbReference>
<evidence type="ECO:0000256" key="2">
    <source>
        <dbReference type="ARBA" id="ARBA00022827"/>
    </source>
</evidence>
<keyword evidence="6" id="KW-1185">Reference proteome</keyword>
<dbReference type="PANTHER" id="PTHR46720">
    <property type="entry name" value="HYDROXYLASE, PUTATIVE (AFU_ORTHOLOGUE AFUA_3G01460)-RELATED"/>
    <property type="match status" value="1"/>
</dbReference>
<reference evidence="5 6" key="1">
    <citation type="submission" date="2024-07" db="EMBL/GenBank/DDBJ databases">
        <title>Section-level genome sequencing and comparative genomics of Aspergillus sections Usti and Cavernicolus.</title>
        <authorList>
            <consortium name="Lawrence Berkeley National Laboratory"/>
            <person name="Nybo J.L."/>
            <person name="Vesth T.C."/>
            <person name="Theobald S."/>
            <person name="Frisvad J.C."/>
            <person name="Larsen T.O."/>
            <person name="Kjaerboelling I."/>
            <person name="Rothschild-Mancinelli K."/>
            <person name="Lyhne E.K."/>
            <person name="Kogle M.E."/>
            <person name="Barry K."/>
            <person name="Clum A."/>
            <person name="Na H."/>
            <person name="Ledsgaard L."/>
            <person name="Lin J."/>
            <person name="Lipzen A."/>
            <person name="Kuo A."/>
            <person name="Riley R."/>
            <person name="Mondo S."/>
            <person name="Labutti K."/>
            <person name="Haridas S."/>
            <person name="Pangalinan J."/>
            <person name="Salamov A.A."/>
            <person name="Simmons B.A."/>
            <person name="Magnuson J.K."/>
            <person name="Chen J."/>
            <person name="Drula E."/>
            <person name="Henrissat B."/>
            <person name="Wiebenga A."/>
            <person name="Lubbers R.J."/>
            <person name="Gomes A.C."/>
            <person name="Makela M.R."/>
            <person name="Stajich J."/>
            <person name="Grigoriev I.V."/>
            <person name="Mortensen U.H."/>
            <person name="De Vries R.P."/>
            <person name="Baker S.E."/>
            <person name="Andersen M.R."/>
        </authorList>
    </citation>
    <scope>NUCLEOTIDE SEQUENCE [LARGE SCALE GENOMIC DNA]</scope>
    <source>
        <strain evidence="5 6">CBS 209.92</strain>
    </source>
</reference>
<sequence>MTEKRLRVAIIGAGPAGLSAAIEFQRLPFVDLRIYEQATVLREIGSGLSLQRNTWRMLESLGALKHIKPEEMFRAADGHSVQHRNGRTGELIVSHSQGGTPPRHLHARVFRSVLQKALLRTLDQEKTTIHLSSRLQRITQQTATGPLTLHFSNGHTDEVDLLIGADGVRSAVRQFAFPEHKIAYTGRTAYRGLIPTENILAIPGFPDAVTFWHGPRDWVYTCNLRRGVHELTCNADVPNDEGRVRWEEEASLEEFRRPWKDFGPLVQQIIGLATDVQRFALFAGPRLESVVSRESIALIGDASHPLSGAFGNGAGFALEDSYVLARAVEWAYERGHDLNRGLDIYDRVRSPHYKAMYAILDSFRKSDTELENVNLSFDEGTAHTIRGKWGREYGWLYDYDVQEVWGKAAAEEDVRSQQEVARL</sequence>
<evidence type="ECO:0000313" key="6">
    <source>
        <dbReference type="Proteomes" id="UP001610563"/>
    </source>
</evidence>
<dbReference type="InterPro" id="IPR036188">
    <property type="entry name" value="FAD/NAD-bd_sf"/>
</dbReference>
<organism evidence="5 6">
    <name type="scientific">Aspergillus keveii</name>
    <dbReference type="NCBI Taxonomy" id="714993"/>
    <lineage>
        <taxon>Eukaryota</taxon>
        <taxon>Fungi</taxon>
        <taxon>Dikarya</taxon>
        <taxon>Ascomycota</taxon>
        <taxon>Pezizomycotina</taxon>
        <taxon>Eurotiomycetes</taxon>
        <taxon>Eurotiomycetidae</taxon>
        <taxon>Eurotiales</taxon>
        <taxon>Aspergillaceae</taxon>
        <taxon>Aspergillus</taxon>
        <taxon>Aspergillus subgen. Nidulantes</taxon>
    </lineage>
</organism>
<evidence type="ECO:0000256" key="3">
    <source>
        <dbReference type="ARBA" id="ARBA00023002"/>
    </source>
</evidence>
<dbReference type="EMBL" id="JBFTWV010000029">
    <property type="protein sequence ID" value="KAL2796064.1"/>
    <property type="molecule type" value="Genomic_DNA"/>
</dbReference>
<dbReference type="InterPro" id="IPR051104">
    <property type="entry name" value="FAD_monoxygenase"/>
</dbReference>